<feature type="compositionally biased region" description="Gly residues" evidence="1">
    <location>
        <begin position="173"/>
        <end position="185"/>
    </location>
</feature>
<evidence type="ECO:0000256" key="1">
    <source>
        <dbReference type="SAM" id="MobiDB-lite"/>
    </source>
</evidence>
<dbReference type="Proteomes" id="UP000257139">
    <property type="component" value="Chromosome CBM2594_a"/>
</dbReference>
<feature type="region of interest" description="Disordered" evidence="1">
    <location>
        <begin position="244"/>
        <end position="283"/>
    </location>
</feature>
<dbReference type="AlphaFoldDB" id="A0A7Z7NJY6"/>
<feature type="compositionally biased region" description="Basic and acidic residues" evidence="1">
    <location>
        <begin position="264"/>
        <end position="281"/>
    </location>
</feature>
<name>A0A7Z7NJY6_9BURK</name>
<comment type="caution">
    <text evidence="2">The sequence shown here is derived from an EMBL/GenBank/DDBJ whole genome shotgun (WGS) entry which is preliminary data.</text>
</comment>
<dbReference type="EMBL" id="OGUU01000005">
    <property type="protein sequence ID" value="SPC07896.1"/>
    <property type="molecule type" value="Genomic_DNA"/>
</dbReference>
<proteinExistence type="predicted"/>
<protein>
    <submittedName>
        <fullName evidence="2">Uncharacterized protein</fullName>
    </submittedName>
</protein>
<accession>A0A7Z7NJY6</accession>
<reference evidence="2" key="1">
    <citation type="submission" date="2018-01" db="EMBL/GenBank/DDBJ databases">
        <authorList>
            <person name="Clerissi C."/>
        </authorList>
    </citation>
    <scope>NUCLEOTIDE SEQUENCE [LARGE SCALE GENOMIC DNA]</scope>
    <source>
        <strain evidence="2">Cupriavidus taiwanensis STM 6021</strain>
    </source>
</reference>
<sequence>MATSGIGRPARCASFSTVCTSHSSVLVLGWVMTCAPVDHLAMVLDISSEIKAPPKPISAANASSVPRFSPLAVRKRFTPSTLAVMLRTSMTARLVARKSSTRFMCVWSSGRSRRVAQGCGRTAGARRTRARHAGWAGAAGPRRGESGARRSRQPRQVGFGQQGAGIARRPGASGPGGQARRGGGQQLLGQVGAGLPLRLGGFGKRQGIVRRLAGYGGLVRTGGIGDIDVDIGIDDRSARYARGCGGGYHGVRERGRPARQGQEGQHHDQQDQPQGAHERGDGLSVEVEGILQDAARRWRRRGGGITPTTRTTRTVAAASPPSAGCRRLAYTIVNPVVVTGYDEEQANAYRRTVTVQRLRCRDHPLLRARRAAGRPPARGQRLPTL</sequence>
<feature type="region of interest" description="Disordered" evidence="1">
    <location>
        <begin position="118"/>
        <end position="185"/>
    </location>
</feature>
<organism evidence="2">
    <name type="scientific">Cupriavidus taiwanensis</name>
    <dbReference type="NCBI Taxonomy" id="164546"/>
    <lineage>
        <taxon>Bacteria</taxon>
        <taxon>Pseudomonadati</taxon>
        <taxon>Pseudomonadota</taxon>
        <taxon>Betaproteobacteria</taxon>
        <taxon>Burkholderiales</taxon>
        <taxon>Burkholderiaceae</taxon>
        <taxon>Cupriavidus</taxon>
    </lineage>
</organism>
<evidence type="ECO:0000313" key="2">
    <source>
        <dbReference type="EMBL" id="SPC07896.1"/>
    </source>
</evidence>
<gene>
    <name evidence="2" type="ORF">CBM2594_A130099</name>
</gene>